<accession>A0A392P4I6</accession>
<name>A0A392P4I6_9FABA</name>
<keyword evidence="2" id="KW-1185">Reference proteome</keyword>
<organism evidence="1 2">
    <name type="scientific">Trifolium medium</name>
    <dbReference type="NCBI Taxonomy" id="97028"/>
    <lineage>
        <taxon>Eukaryota</taxon>
        <taxon>Viridiplantae</taxon>
        <taxon>Streptophyta</taxon>
        <taxon>Embryophyta</taxon>
        <taxon>Tracheophyta</taxon>
        <taxon>Spermatophyta</taxon>
        <taxon>Magnoliopsida</taxon>
        <taxon>eudicotyledons</taxon>
        <taxon>Gunneridae</taxon>
        <taxon>Pentapetalae</taxon>
        <taxon>rosids</taxon>
        <taxon>fabids</taxon>
        <taxon>Fabales</taxon>
        <taxon>Fabaceae</taxon>
        <taxon>Papilionoideae</taxon>
        <taxon>50 kb inversion clade</taxon>
        <taxon>NPAAA clade</taxon>
        <taxon>Hologalegina</taxon>
        <taxon>IRL clade</taxon>
        <taxon>Trifolieae</taxon>
        <taxon>Trifolium</taxon>
    </lineage>
</organism>
<dbReference type="EMBL" id="LXQA010062608">
    <property type="protein sequence ID" value="MCI06662.1"/>
    <property type="molecule type" value="Genomic_DNA"/>
</dbReference>
<feature type="non-terminal residue" evidence="1">
    <location>
        <position position="154"/>
    </location>
</feature>
<comment type="caution">
    <text evidence="1">The sequence shown here is derived from an EMBL/GenBank/DDBJ whole genome shotgun (WGS) entry which is preliminary data.</text>
</comment>
<sequence>MKSLYLESIKIPNVEPNVVTPAKGPVSSNVVGSVGTSVRSVFETVSLDKPRSVETIGQSSMNVVVDDDTVVESVHVSPPKDQPVSVVEIGSAIPQTDADMVLRVLNLMVVWSIDVLNVVEETDPNDLPLDQAIAQSVAERELVLYVMFRCDYYY</sequence>
<protein>
    <submittedName>
        <fullName evidence="1">Uncharacterized protein</fullName>
    </submittedName>
</protein>
<evidence type="ECO:0000313" key="1">
    <source>
        <dbReference type="EMBL" id="MCI06662.1"/>
    </source>
</evidence>
<reference evidence="1 2" key="1">
    <citation type="journal article" date="2018" name="Front. Plant Sci.">
        <title>Red Clover (Trifolium pratense) and Zigzag Clover (T. medium) - A Picture of Genomic Similarities and Differences.</title>
        <authorList>
            <person name="Dluhosova J."/>
            <person name="Istvanek J."/>
            <person name="Nedelnik J."/>
            <person name="Repkova J."/>
        </authorList>
    </citation>
    <scope>NUCLEOTIDE SEQUENCE [LARGE SCALE GENOMIC DNA]</scope>
    <source>
        <strain evidence="2">cv. 10/8</strain>
        <tissue evidence="1">Leaf</tissue>
    </source>
</reference>
<dbReference type="Proteomes" id="UP000265520">
    <property type="component" value="Unassembled WGS sequence"/>
</dbReference>
<dbReference type="AlphaFoldDB" id="A0A392P4I6"/>
<proteinExistence type="predicted"/>
<evidence type="ECO:0000313" key="2">
    <source>
        <dbReference type="Proteomes" id="UP000265520"/>
    </source>
</evidence>